<evidence type="ECO:0000313" key="4">
    <source>
        <dbReference type="Proteomes" id="UP000823405"/>
    </source>
</evidence>
<dbReference type="AlphaFoldDB" id="A0A9P6QQS3"/>
<organism evidence="3 4">
    <name type="scientific">Linnemannia gamsii</name>
    <dbReference type="NCBI Taxonomy" id="64522"/>
    <lineage>
        <taxon>Eukaryota</taxon>
        <taxon>Fungi</taxon>
        <taxon>Fungi incertae sedis</taxon>
        <taxon>Mucoromycota</taxon>
        <taxon>Mortierellomycotina</taxon>
        <taxon>Mortierellomycetes</taxon>
        <taxon>Mortierellales</taxon>
        <taxon>Mortierellaceae</taxon>
        <taxon>Linnemannia</taxon>
    </lineage>
</organism>
<gene>
    <name evidence="3" type="ORF">BGZ97_006558</name>
</gene>
<dbReference type="SUPFAM" id="SSF53955">
    <property type="entry name" value="Lysozyme-like"/>
    <property type="match status" value="1"/>
</dbReference>
<keyword evidence="1" id="KW-0929">Antimicrobial</keyword>
<dbReference type="InterPro" id="IPR023347">
    <property type="entry name" value="Lysozyme_dom_sf"/>
</dbReference>
<dbReference type="GO" id="GO:0003796">
    <property type="term" value="F:lysozyme activity"/>
    <property type="evidence" value="ECO:0007669"/>
    <property type="project" value="InterPro"/>
</dbReference>
<protein>
    <recommendedName>
        <fullName evidence="5">Lysozyme</fullName>
    </recommendedName>
</protein>
<evidence type="ECO:0000313" key="3">
    <source>
        <dbReference type="EMBL" id="KAG0289185.1"/>
    </source>
</evidence>
<dbReference type="EMBL" id="JAAAIN010002905">
    <property type="protein sequence ID" value="KAG0289185.1"/>
    <property type="molecule type" value="Genomic_DNA"/>
</dbReference>
<dbReference type="Proteomes" id="UP000823405">
    <property type="component" value="Unassembled WGS sequence"/>
</dbReference>
<dbReference type="OrthoDB" id="6338733at2759"/>
<dbReference type="GO" id="GO:0042742">
    <property type="term" value="P:defense response to bacterium"/>
    <property type="evidence" value="ECO:0007669"/>
    <property type="project" value="UniProtKB-KW"/>
</dbReference>
<dbReference type="GO" id="GO:0031640">
    <property type="term" value="P:killing of cells of another organism"/>
    <property type="evidence" value="ECO:0007669"/>
    <property type="project" value="UniProtKB-KW"/>
</dbReference>
<evidence type="ECO:0008006" key="5">
    <source>
        <dbReference type="Google" id="ProtNLM"/>
    </source>
</evidence>
<evidence type="ECO:0000256" key="2">
    <source>
        <dbReference type="ARBA" id="ARBA00022638"/>
    </source>
</evidence>
<reference evidence="3" key="1">
    <citation type="journal article" date="2020" name="Fungal Divers.">
        <title>Resolving the Mortierellaceae phylogeny through synthesis of multi-gene phylogenetics and phylogenomics.</title>
        <authorList>
            <person name="Vandepol N."/>
            <person name="Liber J."/>
            <person name="Desiro A."/>
            <person name="Na H."/>
            <person name="Kennedy M."/>
            <person name="Barry K."/>
            <person name="Grigoriev I.V."/>
            <person name="Miller A.N."/>
            <person name="O'Donnell K."/>
            <person name="Stajich J.E."/>
            <person name="Bonito G."/>
        </authorList>
    </citation>
    <scope>NUCLEOTIDE SEQUENCE</scope>
    <source>
        <strain evidence="3">NVP60</strain>
    </source>
</reference>
<dbReference type="InterPro" id="IPR002196">
    <property type="entry name" value="Glyco_hydro_24"/>
</dbReference>
<dbReference type="Gene3D" id="1.10.530.40">
    <property type="match status" value="1"/>
</dbReference>
<dbReference type="GO" id="GO:0016998">
    <property type="term" value="P:cell wall macromolecule catabolic process"/>
    <property type="evidence" value="ECO:0007669"/>
    <property type="project" value="InterPro"/>
</dbReference>
<dbReference type="InterPro" id="IPR023346">
    <property type="entry name" value="Lysozyme-like_dom_sf"/>
</dbReference>
<proteinExistence type="predicted"/>
<evidence type="ECO:0000256" key="1">
    <source>
        <dbReference type="ARBA" id="ARBA00022529"/>
    </source>
</evidence>
<keyword evidence="4" id="KW-1185">Reference proteome</keyword>
<comment type="caution">
    <text evidence="3">The sequence shown here is derived from an EMBL/GenBank/DDBJ whole genome shotgun (WGS) entry which is preliminary data.</text>
</comment>
<sequence>MSLEKAQAIFETEITKHENDLKKVIKVDLTQGQYDALVDMVYNMGIGNFKETDTFTFVNNNQLSRVPKRLRSVRGDEAPRRAYEADIFEGKLDYNKCPKYLGFKNKLCNITTCKKKSK</sequence>
<dbReference type="Pfam" id="PF00959">
    <property type="entry name" value="Phage_lysozyme"/>
    <property type="match status" value="1"/>
</dbReference>
<keyword evidence="2" id="KW-0081">Bacteriolytic enzyme</keyword>
<dbReference type="GO" id="GO:0009253">
    <property type="term" value="P:peptidoglycan catabolic process"/>
    <property type="evidence" value="ECO:0007669"/>
    <property type="project" value="InterPro"/>
</dbReference>
<name>A0A9P6QQS3_9FUNG</name>
<accession>A0A9P6QQS3</accession>